<dbReference type="RefSeq" id="XP_018283303.1">
    <property type="nucleotide sequence ID" value="XM_018434277.1"/>
</dbReference>
<organism evidence="2 4">
    <name type="scientific">Phycomyces blakesleeanus (strain ATCC 8743b / DSM 1359 / FGSC 10004 / NBRC 33097 / NRRL 1555)</name>
    <dbReference type="NCBI Taxonomy" id="763407"/>
    <lineage>
        <taxon>Eukaryota</taxon>
        <taxon>Fungi</taxon>
        <taxon>Fungi incertae sedis</taxon>
        <taxon>Mucoromycota</taxon>
        <taxon>Mucoromycotina</taxon>
        <taxon>Mucoromycetes</taxon>
        <taxon>Mucorales</taxon>
        <taxon>Phycomycetaceae</taxon>
        <taxon>Phycomyces</taxon>
    </lineage>
</organism>
<dbReference type="EMBL" id="KV441020">
    <property type="protein sequence ID" value="OAD65087.1"/>
    <property type="molecule type" value="Genomic_DNA"/>
</dbReference>
<reference evidence="4" key="2">
    <citation type="submission" date="2015-06" db="EMBL/GenBank/DDBJ databases">
        <title>Expansion of signal transduction pathways in fungi by whole-genome duplication.</title>
        <authorList>
            <consortium name="DOE Joint Genome Institute"/>
            <person name="Corrochano L.M."/>
            <person name="Kuo A."/>
            <person name="Marcet-Houben M."/>
            <person name="Polaino S."/>
            <person name="Salamov A."/>
            <person name="Villalobos J.M."/>
            <person name="Alvarez M.I."/>
            <person name="Avalos J."/>
            <person name="Benito E.P."/>
            <person name="Benoit I."/>
            <person name="Burger G."/>
            <person name="Camino L.P."/>
            <person name="Canovas D."/>
            <person name="Cerda-Olmedo E."/>
            <person name="Cheng J.-F."/>
            <person name="Dominguez A."/>
            <person name="Elias M."/>
            <person name="Eslava A.P."/>
            <person name="Glaser F."/>
            <person name="Grimwood J."/>
            <person name="Gutierrez G."/>
            <person name="Heitman J."/>
            <person name="Henrissat B."/>
            <person name="Iturriaga E.A."/>
            <person name="Lang B.F."/>
            <person name="Lavin J.L."/>
            <person name="Lee S."/>
            <person name="Li W."/>
            <person name="Lindquist E."/>
            <person name="Lopez-Garcia S."/>
            <person name="Luque E.M."/>
            <person name="Marcos A.T."/>
            <person name="Martin J."/>
            <person name="McCluskey K."/>
            <person name="Medina H.R."/>
            <person name="Miralles-Duran A."/>
            <person name="Miyazaki A."/>
            <person name="Munoz-Torres E."/>
            <person name="Oguiza J.A."/>
            <person name="Ohm R."/>
            <person name="Olmedo M."/>
            <person name="Orejas M."/>
            <person name="Ortiz-Castellanos L."/>
            <person name="Pisabarro A.G."/>
            <person name="Rodriguez-Romero J."/>
            <person name="Ruiz-Herrera J."/>
            <person name="Ruiz-Vazquez R."/>
            <person name="Sanz C."/>
            <person name="Schackwitz W."/>
            <person name="Schmutz J."/>
            <person name="Shahriari M."/>
            <person name="Shelest E."/>
            <person name="Silva-Franco F."/>
            <person name="Soanes D."/>
            <person name="Syed K."/>
            <person name="Tagua V.G."/>
            <person name="Talbot N.J."/>
            <person name="Thon M."/>
            <person name="De vries R.P."/>
            <person name="Wiebenga A."/>
            <person name="Yadav J.S."/>
            <person name="Braun E.L."/>
            <person name="Baker S."/>
            <person name="Garre V."/>
            <person name="Horwitz B."/>
            <person name="Torres-Martinez S."/>
            <person name="Idnurm A."/>
            <person name="Herrera-Estrella A."/>
            <person name="Gabaldon T."/>
            <person name="Grigoriev I.V."/>
        </authorList>
    </citation>
    <scope>NUCLEOTIDE SEQUENCE [LARGE SCALE GENOMIC DNA]</scope>
    <source>
        <strain evidence="4">NRRL 1555(-)</strain>
    </source>
</reference>
<dbReference type="GeneID" id="28995204"/>
<gene>
    <name evidence="2" type="ORF">PHYBLDRAFT_160863</name>
    <name evidence="3" type="ORF">PHYBLDRAFT_160866</name>
    <name evidence="1" type="ORF">PHYBLDRAFT_160904</name>
</gene>
<dbReference type="Proteomes" id="UP000077315">
    <property type="component" value="Unassembled WGS sequence"/>
</dbReference>
<evidence type="ECO:0000313" key="1">
    <source>
        <dbReference type="EMBL" id="OAD65087.1"/>
    </source>
</evidence>
<dbReference type="PANTHER" id="PTHR24559">
    <property type="entry name" value="TRANSPOSON TY3-I GAG-POL POLYPROTEIN"/>
    <property type="match status" value="1"/>
</dbReference>
<dbReference type="InterPro" id="IPR043502">
    <property type="entry name" value="DNA/RNA_pol_sf"/>
</dbReference>
<accession>A0A162T9K4</accession>
<evidence type="ECO:0000313" key="2">
    <source>
        <dbReference type="EMBL" id="OAD65263.1"/>
    </source>
</evidence>
<evidence type="ECO:0008006" key="5">
    <source>
        <dbReference type="Google" id="ProtNLM"/>
    </source>
</evidence>
<reference evidence="2" key="1">
    <citation type="submission" date="2015-06" db="EMBL/GenBank/DDBJ databases">
        <title>Expansion of signal transduction pathways in fungi by whole-genome duplication.</title>
        <authorList>
            <consortium name="DOE Joint Genome Institute"/>
            <person name="Corrochano L.M."/>
            <person name="Kuo A."/>
            <person name="Marcet-Houben M."/>
            <person name="Polaino S."/>
            <person name="Salamov A."/>
            <person name="Villalobos J.M."/>
            <person name="Alvarez M.I."/>
            <person name="Avalos J."/>
            <person name="Benito E.P."/>
            <person name="Benoit I."/>
            <person name="Burger G."/>
            <person name="Camino L.P."/>
            <person name="Canovas D."/>
            <person name="Cerda-Olmedo E."/>
            <person name="Cheng J.-F."/>
            <person name="Dominguez A."/>
            <person name="Elias M."/>
            <person name="Eslava A.P."/>
            <person name="Glaser F."/>
            <person name="Grimwood J."/>
            <person name="Gutierrez G."/>
            <person name="Heitman J."/>
            <person name="Henrissat B."/>
            <person name="Iturriaga E.A."/>
            <person name="Lang B.F."/>
            <person name="Lavin J.L."/>
            <person name="Lee S."/>
            <person name="Li W."/>
            <person name="Lindquist E."/>
            <person name="Lopez-Garcia S."/>
            <person name="Luque E.M."/>
            <person name="Marcos A.T."/>
            <person name="Martin J."/>
            <person name="Mccluskey K."/>
            <person name="Medina H.R."/>
            <person name="Miralles-Duran A."/>
            <person name="Miyazaki A."/>
            <person name="Munoz-Torres E."/>
            <person name="Oguiza J.A."/>
            <person name="Ohm R."/>
            <person name="Olmedo M."/>
            <person name="Orejas M."/>
            <person name="Ortiz-Castellanos L."/>
            <person name="Pisabarro A.G."/>
            <person name="Rodriguez-Romero J."/>
            <person name="Ruiz-Herrera J."/>
            <person name="Ruiz-Vazquez R."/>
            <person name="Sanz C."/>
            <person name="Schackwitz W."/>
            <person name="Schmutz J."/>
            <person name="Shahriari M."/>
            <person name="Shelest E."/>
            <person name="Silva-Franco F."/>
            <person name="Soanes D."/>
            <person name="Syed K."/>
            <person name="Tagua V.G."/>
            <person name="Talbot N.J."/>
            <person name="Thon M."/>
            <person name="De Vries R.P."/>
            <person name="Wiebenga A."/>
            <person name="Yadav J.S."/>
            <person name="Braun E.L."/>
            <person name="Baker S."/>
            <person name="Garre V."/>
            <person name="Horwitz B."/>
            <person name="Torres-Martinez S."/>
            <person name="Idnurm A."/>
            <person name="Herrera-Estrella A."/>
            <person name="Gabaldon T."/>
            <person name="Grigoriev I.V."/>
        </authorList>
    </citation>
    <scope>NUCLEOTIDE SEQUENCE [LARGE SCALE GENOMIC DNA]</scope>
    <source>
        <strain evidence="2">NRRL 1555</strain>
    </source>
</reference>
<protein>
    <recommendedName>
        <fullName evidence="5">Reverse transcriptase domain-containing protein</fullName>
    </recommendedName>
</protein>
<dbReference type="InterPro" id="IPR053134">
    <property type="entry name" value="RNA-dir_DNA_polymerase"/>
</dbReference>
<dbReference type="EMBL" id="KV441011">
    <property type="protein sequence ID" value="OAD65263.1"/>
    <property type="molecule type" value="Genomic_DNA"/>
</dbReference>
<name>A0A162T9K4_PHYB8</name>
<proteinExistence type="predicted"/>
<dbReference type="VEuPathDB" id="FungiDB:PHYBLDRAFT_160904"/>
<keyword evidence="4" id="KW-1185">Reference proteome</keyword>
<dbReference type="EMBL" id="KV441011">
    <property type="protein sequence ID" value="OAD65276.1"/>
    <property type="molecule type" value="Genomic_DNA"/>
</dbReference>
<dbReference type="VEuPathDB" id="FungiDB:PHYBLDRAFT_160866"/>
<evidence type="ECO:0000313" key="4">
    <source>
        <dbReference type="Proteomes" id="UP000077315"/>
    </source>
</evidence>
<dbReference type="OrthoDB" id="2202353at2759"/>
<dbReference type="VEuPathDB" id="FungiDB:PHYBLDRAFT_160863"/>
<dbReference type="Gene3D" id="3.10.10.10">
    <property type="entry name" value="HIV Type 1 Reverse Transcriptase, subunit A, domain 1"/>
    <property type="match status" value="1"/>
</dbReference>
<dbReference type="GeneID" id="28995183"/>
<dbReference type="RefSeq" id="XP_018283316.1">
    <property type="nucleotide sequence ID" value="XM_018434278.1"/>
</dbReference>
<sequence>MEMMLVKGVIRPSNSLWSSPLILVPKPGNTHIDDLLHKLIYAKYFLTLDLKSGYWQIPMSPGDICNTTSSTEKSLFEFHLH</sequence>
<dbReference type="SUPFAM" id="SSF56672">
    <property type="entry name" value="DNA/RNA polymerases"/>
    <property type="match status" value="1"/>
</dbReference>
<evidence type="ECO:0000313" key="3">
    <source>
        <dbReference type="EMBL" id="OAD65276.1"/>
    </source>
</evidence>
<dbReference type="AlphaFoldDB" id="A0A162T9K4"/>
<dbReference type="PANTHER" id="PTHR24559:SF444">
    <property type="entry name" value="REVERSE TRANSCRIPTASE DOMAIN-CONTAINING PROTEIN"/>
    <property type="match status" value="1"/>
</dbReference>
<dbReference type="GeneID" id="28995184"/>
<dbReference type="STRING" id="763407.A0A162T9K4"/>
<dbReference type="RefSeq" id="XP_018283127.1">
    <property type="nucleotide sequence ID" value="XM_018434298.1"/>
</dbReference>